<reference evidence="1 2" key="1">
    <citation type="submission" date="2015-06" db="EMBL/GenBank/DDBJ databases">
        <title>Genome sequencing project of Bacillus galactosidilyticus PL133.</title>
        <authorList>
            <person name="Gaiero J."/>
            <person name="Nicol R."/>
            <person name="Habash M."/>
        </authorList>
    </citation>
    <scope>NUCLEOTIDE SEQUENCE [LARGE SCALE GENOMIC DNA]</scope>
    <source>
        <strain evidence="1 2">PL133</strain>
    </source>
</reference>
<name>A0A0Q9Y7R7_9BACI</name>
<proteinExistence type="predicted"/>
<accession>A0A0Q9Y7R7</accession>
<evidence type="ECO:0000313" key="1">
    <source>
        <dbReference type="EMBL" id="KRG16860.1"/>
    </source>
</evidence>
<evidence type="ECO:0000313" key="2">
    <source>
        <dbReference type="Proteomes" id="UP000053881"/>
    </source>
</evidence>
<organism evidence="1 2">
    <name type="scientific">Lederbergia galactosidilytica</name>
    <dbReference type="NCBI Taxonomy" id="217031"/>
    <lineage>
        <taxon>Bacteria</taxon>
        <taxon>Bacillati</taxon>
        <taxon>Bacillota</taxon>
        <taxon>Bacilli</taxon>
        <taxon>Bacillales</taxon>
        <taxon>Bacillaceae</taxon>
        <taxon>Lederbergia</taxon>
    </lineage>
</organism>
<sequence>MKQSWKIIKANKGRGTESFLQFYGWSAIEGRQHHYRDNQATYIVAENVRTKKEVIVKAEMTNLDASKDMEYMKTSVTGPVNNLCASNARNVPSDVL</sequence>
<dbReference type="EMBL" id="LGPB01000026">
    <property type="protein sequence ID" value="KRG16860.1"/>
    <property type="molecule type" value="Genomic_DNA"/>
</dbReference>
<protein>
    <submittedName>
        <fullName evidence="1">Uncharacterized protein</fullName>
    </submittedName>
</protein>
<gene>
    <name evidence="1" type="ORF">ACA29_02985</name>
</gene>
<dbReference type="AlphaFoldDB" id="A0A0Q9Y7R7"/>
<dbReference type="Proteomes" id="UP000053881">
    <property type="component" value="Unassembled WGS sequence"/>
</dbReference>
<comment type="caution">
    <text evidence="1">The sequence shown here is derived from an EMBL/GenBank/DDBJ whole genome shotgun (WGS) entry which is preliminary data.</text>
</comment>